<feature type="chain" id="PRO_5026649991" evidence="1">
    <location>
        <begin position="24"/>
        <end position="118"/>
    </location>
</feature>
<dbReference type="OrthoDB" id="9894546at2"/>
<evidence type="ECO:0000313" key="2">
    <source>
        <dbReference type="EMBL" id="MUL39437.1"/>
    </source>
</evidence>
<organism evidence="2 3">
    <name type="scientific">Gloeocapsopsis dulcis AAB1 = 1H9</name>
    <dbReference type="NCBI Taxonomy" id="1433147"/>
    <lineage>
        <taxon>Bacteria</taxon>
        <taxon>Bacillati</taxon>
        <taxon>Cyanobacteriota</taxon>
        <taxon>Cyanophyceae</taxon>
        <taxon>Oscillatoriophycideae</taxon>
        <taxon>Chroococcales</taxon>
        <taxon>Chroococcaceae</taxon>
        <taxon>Gloeocapsopsis</taxon>
        <taxon>Gloeocapsopsis dulcis</taxon>
    </lineage>
</organism>
<comment type="caution">
    <text evidence="2">The sequence shown here is derived from an EMBL/GenBank/DDBJ whole genome shotgun (WGS) entry which is preliminary data.</text>
</comment>
<keyword evidence="1" id="KW-0732">Signal</keyword>
<dbReference type="AlphaFoldDB" id="A0A6N8G6C8"/>
<name>A0A6N8G6C8_9CHRO</name>
<dbReference type="Proteomes" id="UP000441797">
    <property type="component" value="Unassembled WGS sequence"/>
</dbReference>
<dbReference type="RefSeq" id="WP_155707469.1">
    <property type="nucleotide sequence ID" value="NZ_CAWPEY010000091.1"/>
</dbReference>
<reference evidence="2 3" key="1">
    <citation type="journal article" date="2019" name="Front. Microbiol.">
        <title>Genomic Features for Desiccation Tolerance and Sugar Biosynthesis in the Extremophile Gloeocapsopsis sp. UTEX B3054.</title>
        <authorList>
            <person name="Urrejola C."/>
            <person name="Alcorta J."/>
            <person name="Salas L."/>
            <person name="Vasquez M."/>
            <person name="Polz M.F."/>
            <person name="Vicuna R."/>
            <person name="Diez B."/>
        </authorList>
    </citation>
    <scope>NUCLEOTIDE SEQUENCE [LARGE SCALE GENOMIC DNA]</scope>
    <source>
        <strain evidence="2 3">1H9</strain>
    </source>
</reference>
<proteinExistence type="predicted"/>
<sequence length="118" mass="13431">MKKFAIITGVLLSTVIAASPARADYYNQNCSSYGSFDNCNGYDSYGGRYNSQGSQIGNSYYGTDRYRTSDGNEYENRYNRQQIGNTTYENHQFRTPYGNYNVRCTAQQIGSYVYTNCN</sequence>
<evidence type="ECO:0000256" key="1">
    <source>
        <dbReference type="SAM" id="SignalP"/>
    </source>
</evidence>
<evidence type="ECO:0000313" key="3">
    <source>
        <dbReference type="Proteomes" id="UP000441797"/>
    </source>
</evidence>
<dbReference type="EMBL" id="NAPY01000082">
    <property type="protein sequence ID" value="MUL39437.1"/>
    <property type="molecule type" value="Genomic_DNA"/>
</dbReference>
<feature type="signal peptide" evidence="1">
    <location>
        <begin position="1"/>
        <end position="23"/>
    </location>
</feature>
<accession>A0A6N8G6C8</accession>
<protein>
    <submittedName>
        <fullName evidence="2">Uncharacterized protein</fullName>
    </submittedName>
</protein>
<keyword evidence="3" id="KW-1185">Reference proteome</keyword>
<gene>
    <name evidence="2" type="ORF">BWI75_24995</name>
</gene>